<proteinExistence type="predicted"/>
<comment type="caution">
    <text evidence="1">The sequence shown here is derived from an EMBL/GenBank/DDBJ whole genome shotgun (WGS) entry which is preliminary data.</text>
</comment>
<dbReference type="AlphaFoldDB" id="A0A1Q9DVM2"/>
<sequence>MAGDGWPEQHEVAAEIALAARNLTLLFHSCEQVAAKKKKDLPDCQLDRECKRVMMSDARFGPSGGCEDSAYQHCPKQKRSSRVIPFMVAAVALCFGVQGCGGGTVYESLEAAQQEICVDLADPGQACLDFCLECIRGYHAAHKHTGQVFNQELVQRCGSTKVCPPAGYIPP</sequence>
<evidence type="ECO:0000313" key="1">
    <source>
        <dbReference type="EMBL" id="OLP99217.1"/>
    </source>
</evidence>
<accession>A0A1Q9DVM2</accession>
<name>A0A1Q9DVM2_SYMMI</name>
<reference evidence="1 2" key="1">
    <citation type="submission" date="2016-02" db="EMBL/GenBank/DDBJ databases">
        <title>Genome analysis of coral dinoflagellate symbionts highlights evolutionary adaptations to a symbiotic lifestyle.</title>
        <authorList>
            <person name="Aranda M."/>
            <person name="Li Y."/>
            <person name="Liew Y.J."/>
            <person name="Baumgarten S."/>
            <person name="Simakov O."/>
            <person name="Wilson M."/>
            <person name="Piel J."/>
            <person name="Ashoor H."/>
            <person name="Bougouffa S."/>
            <person name="Bajic V.B."/>
            <person name="Ryu T."/>
            <person name="Ravasi T."/>
            <person name="Bayer T."/>
            <person name="Micklem G."/>
            <person name="Kim H."/>
            <person name="Bhak J."/>
            <person name="Lajeunesse T.C."/>
            <person name="Voolstra C.R."/>
        </authorList>
    </citation>
    <scope>NUCLEOTIDE SEQUENCE [LARGE SCALE GENOMIC DNA]</scope>
    <source>
        <strain evidence="1 2">CCMP2467</strain>
    </source>
</reference>
<keyword evidence="2" id="KW-1185">Reference proteome</keyword>
<dbReference type="Proteomes" id="UP000186817">
    <property type="component" value="Unassembled WGS sequence"/>
</dbReference>
<dbReference type="OrthoDB" id="405940at2759"/>
<organism evidence="1 2">
    <name type="scientific">Symbiodinium microadriaticum</name>
    <name type="common">Dinoflagellate</name>
    <name type="synonym">Zooxanthella microadriatica</name>
    <dbReference type="NCBI Taxonomy" id="2951"/>
    <lineage>
        <taxon>Eukaryota</taxon>
        <taxon>Sar</taxon>
        <taxon>Alveolata</taxon>
        <taxon>Dinophyceae</taxon>
        <taxon>Suessiales</taxon>
        <taxon>Symbiodiniaceae</taxon>
        <taxon>Symbiodinium</taxon>
    </lineage>
</organism>
<dbReference type="EMBL" id="LSRX01000370">
    <property type="protein sequence ID" value="OLP99217.1"/>
    <property type="molecule type" value="Genomic_DNA"/>
</dbReference>
<gene>
    <name evidence="1" type="ORF">AK812_SmicGene18252</name>
</gene>
<evidence type="ECO:0000313" key="2">
    <source>
        <dbReference type="Proteomes" id="UP000186817"/>
    </source>
</evidence>
<protein>
    <submittedName>
        <fullName evidence="1">Uncharacterized protein</fullName>
    </submittedName>
</protein>